<feature type="compositionally biased region" description="Pro residues" evidence="1">
    <location>
        <begin position="295"/>
        <end position="319"/>
    </location>
</feature>
<feature type="compositionally biased region" description="Low complexity" evidence="1">
    <location>
        <begin position="404"/>
        <end position="413"/>
    </location>
</feature>
<dbReference type="InterPro" id="IPR037257">
    <property type="entry name" value="T2SS_E_N_sf"/>
</dbReference>
<dbReference type="EMBL" id="JAPNKE010000002">
    <property type="protein sequence ID" value="MCY1006119.1"/>
    <property type="molecule type" value="Genomic_DNA"/>
</dbReference>
<proteinExistence type="predicted"/>
<feature type="domain" description="Type II secretion system protein GspE N-terminal" evidence="2">
    <location>
        <begin position="69"/>
        <end position="142"/>
    </location>
</feature>
<feature type="compositionally biased region" description="Basic and acidic residues" evidence="1">
    <location>
        <begin position="462"/>
        <end position="475"/>
    </location>
</feature>
<dbReference type="RefSeq" id="WP_267768135.1">
    <property type="nucleotide sequence ID" value="NZ_JAPNKE010000002.1"/>
</dbReference>
<dbReference type="SUPFAM" id="SSF160246">
    <property type="entry name" value="EspE N-terminal domain-like"/>
    <property type="match status" value="1"/>
</dbReference>
<evidence type="ECO:0000313" key="4">
    <source>
        <dbReference type="Proteomes" id="UP001150924"/>
    </source>
</evidence>
<gene>
    <name evidence="3" type="ORF">OV079_11205</name>
</gene>
<evidence type="ECO:0000256" key="1">
    <source>
        <dbReference type="SAM" id="MobiDB-lite"/>
    </source>
</evidence>
<evidence type="ECO:0000313" key="3">
    <source>
        <dbReference type="EMBL" id="MCY1006119.1"/>
    </source>
</evidence>
<feature type="compositionally biased region" description="Low complexity" evidence="1">
    <location>
        <begin position="361"/>
        <end position="378"/>
    </location>
</feature>
<protein>
    <recommendedName>
        <fullName evidence="2">Type II secretion system protein GspE N-terminal domain-containing protein</fullName>
    </recommendedName>
</protein>
<dbReference type="Proteomes" id="UP001150924">
    <property type="component" value="Unassembled WGS sequence"/>
</dbReference>
<evidence type="ECO:0000259" key="2">
    <source>
        <dbReference type="Pfam" id="PF05157"/>
    </source>
</evidence>
<dbReference type="AlphaFoldDB" id="A0A9X3IX31"/>
<reference evidence="3" key="1">
    <citation type="submission" date="2022-11" db="EMBL/GenBank/DDBJ databases">
        <title>Minimal conservation of predation-associated metabolite biosynthetic gene clusters underscores biosynthetic potential of Myxococcota including descriptions for ten novel species: Archangium lansinium sp. nov., Myxococcus landrumus sp. nov., Nannocystis bai.</title>
        <authorList>
            <person name="Ahearne A."/>
            <person name="Stevens C."/>
            <person name="Phillips K."/>
        </authorList>
    </citation>
    <scope>NUCLEOTIDE SEQUENCE</scope>
    <source>
        <strain evidence="3">Na p29</strain>
    </source>
</reference>
<feature type="compositionally biased region" description="Acidic residues" evidence="1">
    <location>
        <begin position="493"/>
        <end position="502"/>
    </location>
</feature>
<keyword evidence="4" id="KW-1185">Reference proteome</keyword>
<sequence>MSLLGTMMVRAGLLSDEQLAAVQATSAERKLSFVEALLTHSFADEDSVVGFLHSKLMIPKVGASILDGVDRSALDRIPGELAARHAVLPISSDETGNLTLAMVDPTDMKAVDAISAHTGAYLVRAVAPLRVIRSSIAHHYGIPAPTLPSLQATKPATAATPAAVIPASGSAPVPGASQSRAAPAAVINVPTVTPPTVGAPSNGAPVVPTPPVVEPPAVGVVAGPNAARPSAPSGAAIRPAAVLQPSAVLMPGAPRPAAVLPAAAFAPSPYGIPPQPAATAAAPTVTAPASAPVPSVSPPASAPAPSVSPPASAPAPSVSPPGNVTQQAGSSSLAAALAATPASATPPAGNVTQPVGASNLTAPPAAAATPVSSASPAPGNVTQPFASSSITGPNPAAPVPATQSSTSRSISGSIPREPDSVSPVSAAPTLPVPSASPESTAAEPADGKTVPVFSGAMATLRPAEEVDTSRGRTEPGTESAAETLSGAARNADDLDIPLDDLESDRGGASESTTGEATFDAAKTQTWIPPSFTAANEIIPLSPEAFHRLLPRFATVKSRDEVTDLLLDFLAEGFSRVIMFVHVKGEIRGRDARGEDLLVEAVRQIRIPAGGPSVFSGVIERRSPYFGSMRTDTPIDAAFFSALGGVEGVILVLPVLLREKVPLIVFASGSSNPVDPRSLHELTHEVAAALERIIVIEKARGK</sequence>
<feature type="compositionally biased region" description="Polar residues" evidence="1">
    <location>
        <begin position="350"/>
        <end position="360"/>
    </location>
</feature>
<feature type="region of interest" description="Disordered" evidence="1">
    <location>
        <begin position="288"/>
        <end position="517"/>
    </location>
</feature>
<accession>A0A9X3IX31</accession>
<dbReference type="Gene3D" id="3.30.300.160">
    <property type="entry name" value="Type II secretion system, protein E, N-terminal domain"/>
    <property type="match status" value="1"/>
</dbReference>
<name>A0A9X3IX31_9BACT</name>
<organism evidence="3 4">
    <name type="scientific">Nannocystis pusilla</name>
    <dbReference type="NCBI Taxonomy" id="889268"/>
    <lineage>
        <taxon>Bacteria</taxon>
        <taxon>Pseudomonadati</taxon>
        <taxon>Myxococcota</taxon>
        <taxon>Polyangia</taxon>
        <taxon>Nannocystales</taxon>
        <taxon>Nannocystaceae</taxon>
        <taxon>Nannocystis</taxon>
    </lineage>
</organism>
<dbReference type="Pfam" id="PF05157">
    <property type="entry name" value="MshEN"/>
    <property type="match status" value="1"/>
</dbReference>
<dbReference type="InterPro" id="IPR007831">
    <property type="entry name" value="T2SS_GspE_N"/>
</dbReference>
<feature type="compositionally biased region" description="Low complexity" evidence="1">
    <location>
        <begin position="432"/>
        <end position="444"/>
    </location>
</feature>
<feature type="compositionally biased region" description="Polar residues" evidence="1">
    <location>
        <begin position="380"/>
        <end position="392"/>
    </location>
</feature>
<feature type="compositionally biased region" description="Low complexity" evidence="1">
    <location>
        <begin position="328"/>
        <end position="349"/>
    </location>
</feature>
<comment type="caution">
    <text evidence="3">The sequence shown here is derived from an EMBL/GenBank/DDBJ whole genome shotgun (WGS) entry which is preliminary data.</text>
</comment>